<dbReference type="OrthoDB" id="7162146at2"/>
<dbReference type="AlphaFoldDB" id="A0A2P1P6Z0"/>
<keyword evidence="1" id="KW-0472">Membrane</keyword>
<evidence type="ECO:0000256" key="1">
    <source>
        <dbReference type="SAM" id="Phobius"/>
    </source>
</evidence>
<reference evidence="3 4" key="1">
    <citation type="submission" date="2018-03" db="EMBL/GenBank/DDBJ databases">
        <title>A gene transfer event suggests a long-term partnership between eustigmatophyte algae and a novel lineage of endosymbiotic bacteria.</title>
        <authorList>
            <person name="Yurchenko T."/>
            <person name="Sevcikova T."/>
            <person name="Pribyl P."/>
            <person name="El Karkouri K."/>
            <person name="Klimes V."/>
            <person name="Amaral R."/>
            <person name="Zbrankova V."/>
            <person name="Kim E."/>
            <person name="Raoult D."/>
            <person name="Santos L.M.A."/>
            <person name="Elias M."/>
        </authorList>
    </citation>
    <scope>NUCLEOTIDE SEQUENCE [LARGE SCALE GENOMIC DNA]</scope>
    <source>
        <strain evidence="3">CCALA 838</strain>
    </source>
</reference>
<evidence type="ECO:0000313" key="4">
    <source>
        <dbReference type="Proteomes" id="UP000241762"/>
    </source>
</evidence>
<organism evidence="3 4">
    <name type="scientific">Candidatus Phycorickettsia trachydisci</name>
    <dbReference type="NCBI Taxonomy" id="2115978"/>
    <lineage>
        <taxon>Bacteria</taxon>
        <taxon>Pseudomonadati</taxon>
        <taxon>Pseudomonadota</taxon>
        <taxon>Alphaproteobacteria</taxon>
        <taxon>Rickettsiales</taxon>
        <taxon>Rickettsiaceae</taxon>
        <taxon>Candidatus Phycorickettsia</taxon>
    </lineage>
</organism>
<keyword evidence="1" id="KW-1133">Transmembrane helix</keyword>
<name>A0A2P1P6Z0_9RICK</name>
<feature type="transmembrane region" description="Helical" evidence="1">
    <location>
        <begin position="45"/>
        <end position="67"/>
    </location>
</feature>
<keyword evidence="1" id="KW-0812">Transmembrane</keyword>
<gene>
    <name evidence="3" type="ORF">phytr_520</name>
</gene>
<dbReference type="RefSeq" id="WP_106873894.1">
    <property type="nucleotide sequence ID" value="NZ_CP027845.1"/>
</dbReference>
<evidence type="ECO:0000313" key="3">
    <source>
        <dbReference type="EMBL" id="AVP87015.1"/>
    </source>
</evidence>
<keyword evidence="4" id="KW-1185">Reference proteome</keyword>
<dbReference type="Pfam" id="PF04956">
    <property type="entry name" value="TrbC"/>
    <property type="match status" value="1"/>
</dbReference>
<proteinExistence type="predicted"/>
<feature type="transmembrane region" description="Helical" evidence="1">
    <location>
        <begin position="79"/>
        <end position="100"/>
    </location>
</feature>
<feature type="signal peptide" evidence="2">
    <location>
        <begin position="1"/>
        <end position="29"/>
    </location>
</feature>
<dbReference type="Proteomes" id="UP000241762">
    <property type="component" value="Chromosome"/>
</dbReference>
<sequence>MRYDYKGNLLLRVLLFVLLSFWIATSANAMGSTASDVIGNSLCVLIHNLTGATAKAIGVLGIIIVAIGIMTGKMKHWTALPTIIGIFVLFGSSTLITYMAGVDVSGCS</sequence>
<protein>
    <submittedName>
        <fullName evidence="3">VirB2-like protein</fullName>
    </submittedName>
</protein>
<dbReference type="EMBL" id="CP027845">
    <property type="protein sequence ID" value="AVP87015.1"/>
    <property type="molecule type" value="Genomic_DNA"/>
</dbReference>
<evidence type="ECO:0000256" key="2">
    <source>
        <dbReference type="SAM" id="SignalP"/>
    </source>
</evidence>
<keyword evidence="2" id="KW-0732">Signal</keyword>
<dbReference type="InterPro" id="IPR007039">
    <property type="entry name" value="TrbC/VirB2"/>
</dbReference>
<dbReference type="KEGG" id="ptc:phytr_520"/>
<accession>A0A2P1P6Z0</accession>
<feature type="chain" id="PRO_5015152202" evidence="2">
    <location>
        <begin position="30"/>
        <end position="108"/>
    </location>
</feature>